<proteinExistence type="predicted"/>
<sequence length="74" mass="7945">MHTDATGSSSPGTGQCTVLGSLRLEEEEHRGAESRGCLKDAQHRDRRGYDIVVTSGREADPQVTMIAGPFCKSP</sequence>
<dbReference type="AlphaFoldDB" id="A0A151NCR8"/>
<evidence type="ECO:0000256" key="1">
    <source>
        <dbReference type="SAM" id="MobiDB-lite"/>
    </source>
</evidence>
<accession>A0A151NCR8</accession>
<reference evidence="2 3" key="1">
    <citation type="journal article" date="2012" name="Genome Biol.">
        <title>Sequencing three crocodilian genomes to illuminate the evolution of archosaurs and amniotes.</title>
        <authorList>
            <person name="St John J.A."/>
            <person name="Braun E.L."/>
            <person name="Isberg S.R."/>
            <person name="Miles L.G."/>
            <person name="Chong A.Y."/>
            <person name="Gongora J."/>
            <person name="Dalzell P."/>
            <person name="Moran C."/>
            <person name="Bed'hom B."/>
            <person name="Abzhanov A."/>
            <person name="Burgess S.C."/>
            <person name="Cooksey A.M."/>
            <person name="Castoe T.A."/>
            <person name="Crawford N.G."/>
            <person name="Densmore L.D."/>
            <person name="Drew J.C."/>
            <person name="Edwards S.V."/>
            <person name="Faircloth B.C."/>
            <person name="Fujita M.K."/>
            <person name="Greenwold M.J."/>
            <person name="Hoffmann F.G."/>
            <person name="Howard J.M."/>
            <person name="Iguchi T."/>
            <person name="Janes D.E."/>
            <person name="Khan S.Y."/>
            <person name="Kohno S."/>
            <person name="de Koning A.J."/>
            <person name="Lance S.L."/>
            <person name="McCarthy F.M."/>
            <person name="McCormack J.E."/>
            <person name="Merchant M.E."/>
            <person name="Peterson D.G."/>
            <person name="Pollock D.D."/>
            <person name="Pourmand N."/>
            <person name="Raney B.J."/>
            <person name="Roessler K.A."/>
            <person name="Sanford J.R."/>
            <person name="Sawyer R.H."/>
            <person name="Schmidt C.J."/>
            <person name="Triplett E.W."/>
            <person name="Tuberville T.D."/>
            <person name="Venegas-Anaya M."/>
            <person name="Howard J.T."/>
            <person name="Jarvis E.D."/>
            <person name="Guillette L.J.Jr."/>
            <person name="Glenn T.C."/>
            <person name="Green R.E."/>
            <person name="Ray D.A."/>
        </authorList>
    </citation>
    <scope>NUCLEOTIDE SEQUENCE [LARGE SCALE GENOMIC DNA]</scope>
    <source>
        <strain evidence="2">KSC_2009_1</strain>
    </source>
</reference>
<protein>
    <submittedName>
        <fullName evidence="2">Uncharacterized protein</fullName>
    </submittedName>
</protein>
<organism evidence="2 3">
    <name type="scientific">Alligator mississippiensis</name>
    <name type="common">American alligator</name>
    <dbReference type="NCBI Taxonomy" id="8496"/>
    <lineage>
        <taxon>Eukaryota</taxon>
        <taxon>Metazoa</taxon>
        <taxon>Chordata</taxon>
        <taxon>Craniata</taxon>
        <taxon>Vertebrata</taxon>
        <taxon>Euteleostomi</taxon>
        <taxon>Archelosauria</taxon>
        <taxon>Archosauria</taxon>
        <taxon>Crocodylia</taxon>
        <taxon>Alligatoridae</taxon>
        <taxon>Alligatorinae</taxon>
        <taxon>Alligator</taxon>
    </lineage>
</organism>
<dbReference type="EMBL" id="AKHW03003390">
    <property type="protein sequence ID" value="KYO34583.1"/>
    <property type="molecule type" value="Genomic_DNA"/>
</dbReference>
<name>A0A151NCR8_ALLMI</name>
<keyword evidence="3" id="KW-1185">Reference proteome</keyword>
<evidence type="ECO:0000313" key="2">
    <source>
        <dbReference type="EMBL" id="KYO34583.1"/>
    </source>
</evidence>
<dbReference type="Proteomes" id="UP000050525">
    <property type="component" value="Unassembled WGS sequence"/>
</dbReference>
<gene>
    <name evidence="2" type="ORF">Y1Q_0021146</name>
</gene>
<feature type="region of interest" description="Disordered" evidence="1">
    <location>
        <begin position="24"/>
        <end position="44"/>
    </location>
</feature>
<comment type="caution">
    <text evidence="2">The sequence shown here is derived from an EMBL/GenBank/DDBJ whole genome shotgun (WGS) entry which is preliminary data.</text>
</comment>
<evidence type="ECO:0000313" key="3">
    <source>
        <dbReference type="Proteomes" id="UP000050525"/>
    </source>
</evidence>